<evidence type="ECO:0000313" key="3">
    <source>
        <dbReference type="Proteomes" id="UP000235616"/>
    </source>
</evidence>
<dbReference type="AlphaFoldDB" id="A0A2N7VCF7"/>
<evidence type="ECO:0000256" key="1">
    <source>
        <dbReference type="SAM" id="MobiDB-lite"/>
    </source>
</evidence>
<keyword evidence="3" id="KW-1185">Reference proteome</keyword>
<comment type="caution">
    <text evidence="2">The sequence shown here is derived from an EMBL/GenBank/DDBJ whole genome shotgun (WGS) entry which is preliminary data.</text>
</comment>
<dbReference type="EMBL" id="PNYA01000039">
    <property type="protein sequence ID" value="PMS14829.1"/>
    <property type="molecule type" value="Genomic_DNA"/>
</dbReference>
<proteinExistence type="predicted"/>
<feature type="region of interest" description="Disordered" evidence="1">
    <location>
        <begin position="1"/>
        <end position="67"/>
    </location>
</feature>
<dbReference type="Proteomes" id="UP000235616">
    <property type="component" value="Unassembled WGS sequence"/>
</dbReference>
<reference evidence="2 3" key="1">
    <citation type="submission" date="2018-01" db="EMBL/GenBank/DDBJ databases">
        <title>Whole genome analyses suggest that Burkholderia sensu lato contains two further novel genera in the rhizoxinica-symbiotica group Mycetohabitans gen. nov., and Trinickia gen. nov.: implications for the evolution of diazotrophy and nodulation in the Burkholderiaceae.</title>
        <authorList>
            <person name="Estrada-de los Santos P."/>
            <person name="Palmer M."/>
            <person name="Chavez-Ramirez B."/>
            <person name="Beukes C."/>
            <person name="Steenkamp E.T."/>
            <person name="Hirsch A.M."/>
            <person name="Manyaka P."/>
            <person name="Maluk M."/>
            <person name="Lafos M."/>
            <person name="Crook M."/>
            <person name="Gross E."/>
            <person name="Simon M.F."/>
            <person name="Bueno dos Reis Junior F."/>
            <person name="Poole P.S."/>
            <person name="Venter S.N."/>
            <person name="James E.K."/>
        </authorList>
    </citation>
    <scope>NUCLEOTIDE SEQUENCE [LARGE SCALE GENOMIC DNA]</scope>
    <source>
        <strain evidence="2 3">GIMN1.004</strain>
    </source>
</reference>
<feature type="compositionally biased region" description="Basic and acidic residues" evidence="1">
    <location>
        <begin position="15"/>
        <end position="24"/>
    </location>
</feature>
<organism evidence="2 3">
    <name type="scientific">Trinickia dabaoshanensis</name>
    <dbReference type="NCBI Taxonomy" id="564714"/>
    <lineage>
        <taxon>Bacteria</taxon>
        <taxon>Pseudomonadati</taxon>
        <taxon>Pseudomonadota</taxon>
        <taxon>Betaproteobacteria</taxon>
        <taxon>Burkholderiales</taxon>
        <taxon>Burkholderiaceae</taxon>
        <taxon>Trinickia</taxon>
    </lineage>
</organism>
<sequence>MPALIEANRPCASETPREPEDVRRISAGMGRDAPRVKKFPAPPGGGRQKKPGRSAPEQQRQEENGDAAALASHVPNIQTSELPASSKNFFGTFTAGF</sequence>
<accession>A0A2N7VCF7</accession>
<gene>
    <name evidence="2" type="ORF">C0Z18_29850</name>
</gene>
<evidence type="ECO:0000313" key="2">
    <source>
        <dbReference type="EMBL" id="PMS14829.1"/>
    </source>
</evidence>
<name>A0A2N7VCF7_9BURK</name>
<protein>
    <submittedName>
        <fullName evidence="2">Uncharacterized protein</fullName>
    </submittedName>
</protein>